<feature type="domain" description="Chromo" evidence="2">
    <location>
        <begin position="292"/>
        <end position="350"/>
    </location>
</feature>
<dbReference type="GeneTree" id="ENSGT00940000163772"/>
<dbReference type="Gene3D" id="3.30.420.10">
    <property type="entry name" value="Ribonuclease H-like superfamily/Ribonuclease H"/>
    <property type="match status" value="1"/>
</dbReference>
<dbReference type="FunFam" id="3.30.420.10:FF:000032">
    <property type="entry name" value="Retrovirus-related Pol polyprotein from transposon 297-like Protein"/>
    <property type="match status" value="1"/>
</dbReference>
<dbReference type="GO" id="GO:0005634">
    <property type="term" value="C:nucleus"/>
    <property type="evidence" value="ECO:0007669"/>
    <property type="project" value="UniProtKB-SubCell"/>
</dbReference>
<dbReference type="Pfam" id="PF24626">
    <property type="entry name" value="SH3_Tf2-1"/>
    <property type="match status" value="1"/>
</dbReference>
<dbReference type="OrthoDB" id="9046595at2759"/>
<dbReference type="GO" id="GO:0003676">
    <property type="term" value="F:nucleic acid binding"/>
    <property type="evidence" value="ECO:0007669"/>
    <property type="project" value="InterPro"/>
</dbReference>
<dbReference type="InterPro" id="IPR001584">
    <property type="entry name" value="Integrase_cat-core"/>
</dbReference>
<name>A0A8C5Q9R6_9ANUR</name>
<accession>A0A8C5Q9R6</accession>
<proteinExistence type="predicted"/>
<feature type="domain" description="Integrase catalytic" evidence="3">
    <location>
        <begin position="1"/>
        <end position="150"/>
    </location>
</feature>
<evidence type="ECO:0000313" key="4">
    <source>
        <dbReference type="Ensembl" id="ENSLLEP00000034850.1"/>
    </source>
</evidence>
<evidence type="ECO:0000259" key="3">
    <source>
        <dbReference type="PROSITE" id="PS50994"/>
    </source>
</evidence>
<dbReference type="SMART" id="SM00298">
    <property type="entry name" value="CHROMO"/>
    <property type="match status" value="1"/>
</dbReference>
<dbReference type="PROSITE" id="PS50994">
    <property type="entry name" value="INTEGRASE"/>
    <property type="match status" value="1"/>
</dbReference>
<dbReference type="SUPFAM" id="SSF54160">
    <property type="entry name" value="Chromo domain-like"/>
    <property type="match status" value="1"/>
</dbReference>
<dbReference type="PROSITE" id="PS50013">
    <property type="entry name" value="CHROMO_2"/>
    <property type="match status" value="1"/>
</dbReference>
<dbReference type="InterPro" id="IPR023780">
    <property type="entry name" value="Chromo_domain"/>
</dbReference>
<dbReference type="Pfam" id="PF00385">
    <property type="entry name" value="Chromo"/>
    <property type="match status" value="1"/>
</dbReference>
<dbReference type="PANTHER" id="PTHR37984">
    <property type="entry name" value="PROTEIN CBG26694"/>
    <property type="match status" value="1"/>
</dbReference>
<evidence type="ECO:0000313" key="5">
    <source>
        <dbReference type="Proteomes" id="UP000694569"/>
    </source>
</evidence>
<sequence>MDFIVDLPPSNGYTTILVVVDRFSKMSHFIATKTIPSAKDTATIFIKEIFRLHGLPETIVTDRGTQFTAKFWLEFCKGLHIKRSLSTAYHPQANGQTERTNATLEQYLRCFVIYLQSDWSNLLPIAEFVYNNQIHKSTSMTPFFINTGRHPSMLPGSSLYTPCPAVNERLQSISRITEKVKGMLQRAQWRYKIYADRKRSTAPLYEEGHRVWLSTRYIKLNCPSKKLGPRFLGPYEIETVLSPTTVRLRLPASMKIHPVFHVSLIKPQTADPFVHRTPPPPGPISARDNEVYEVSKIMDSRMYRGKLQYLIRWKGYDPVDDSWISALDVDAPSLVRRFHAAHPDRPRSGRLVRGLCQDSSLTGGITPVAVPPAGTREVIVRHSEALALPRVDAQAGVSLVAGEDLPRMRMVPSGLMGTERCRRRRMTSALSPAA</sequence>
<dbReference type="AlphaFoldDB" id="A0A8C5Q9R6"/>
<dbReference type="InterPro" id="IPR016197">
    <property type="entry name" value="Chromo-like_dom_sf"/>
</dbReference>
<keyword evidence="5" id="KW-1185">Reference proteome</keyword>
<dbReference type="GO" id="GO:0015074">
    <property type="term" value="P:DNA integration"/>
    <property type="evidence" value="ECO:0007669"/>
    <property type="project" value="InterPro"/>
</dbReference>
<organism evidence="4 5">
    <name type="scientific">Leptobrachium leishanense</name>
    <name type="common">Leishan spiny toad</name>
    <dbReference type="NCBI Taxonomy" id="445787"/>
    <lineage>
        <taxon>Eukaryota</taxon>
        <taxon>Metazoa</taxon>
        <taxon>Chordata</taxon>
        <taxon>Craniata</taxon>
        <taxon>Vertebrata</taxon>
        <taxon>Euteleostomi</taxon>
        <taxon>Amphibia</taxon>
        <taxon>Batrachia</taxon>
        <taxon>Anura</taxon>
        <taxon>Pelobatoidea</taxon>
        <taxon>Megophryidae</taxon>
        <taxon>Leptobrachium</taxon>
    </lineage>
</organism>
<dbReference type="SUPFAM" id="SSF53098">
    <property type="entry name" value="Ribonuclease H-like"/>
    <property type="match status" value="1"/>
</dbReference>
<protein>
    <submittedName>
        <fullName evidence="4">Uncharacterized protein</fullName>
    </submittedName>
</protein>
<reference evidence="4" key="2">
    <citation type="submission" date="2025-09" db="UniProtKB">
        <authorList>
            <consortium name="Ensembl"/>
        </authorList>
    </citation>
    <scope>IDENTIFICATION</scope>
</reference>
<dbReference type="Gene3D" id="2.40.50.40">
    <property type="match status" value="1"/>
</dbReference>
<dbReference type="InterPro" id="IPR036397">
    <property type="entry name" value="RNaseH_sf"/>
</dbReference>
<dbReference type="InterPro" id="IPR056924">
    <property type="entry name" value="SH3_Tf2-1"/>
</dbReference>
<dbReference type="InterPro" id="IPR000953">
    <property type="entry name" value="Chromo/chromo_shadow_dom"/>
</dbReference>
<evidence type="ECO:0000259" key="2">
    <source>
        <dbReference type="PROSITE" id="PS50013"/>
    </source>
</evidence>
<dbReference type="PANTHER" id="PTHR37984:SF15">
    <property type="entry name" value="INTEGRASE CATALYTIC DOMAIN-CONTAINING PROTEIN"/>
    <property type="match status" value="1"/>
</dbReference>
<dbReference type="InterPro" id="IPR050951">
    <property type="entry name" value="Retrovirus_Pol_polyprotein"/>
</dbReference>
<dbReference type="Ensembl" id="ENSLLET00000036176.1">
    <property type="protein sequence ID" value="ENSLLEP00000034850.1"/>
    <property type="gene ID" value="ENSLLEG00000022074.1"/>
</dbReference>
<comment type="subcellular location">
    <subcellularLocation>
        <location evidence="1">Nucleus</location>
    </subcellularLocation>
</comment>
<reference evidence="4" key="1">
    <citation type="submission" date="2025-08" db="UniProtKB">
        <authorList>
            <consortium name="Ensembl"/>
        </authorList>
    </citation>
    <scope>IDENTIFICATION</scope>
</reference>
<dbReference type="Pfam" id="PF00665">
    <property type="entry name" value="rve"/>
    <property type="match status" value="1"/>
</dbReference>
<dbReference type="Proteomes" id="UP000694569">
    <property type="component" value="Unplaced"/>
</dbReference>
<evidence type="ECO:0000256" key="1">
    <source>
        <dbReference type="ARBA" id="ARBA00004123"/>
    </source>
</evidence>
<dbReference type="InterPro" id="IPR012337">
    <property type="entry name" value="RNaseH-like_sf"/>
</dbReference>